<dbReference type="Proteomes" id="UP000315003">
    <property type="component" value="Chromosome"/>
</dbReference>
<dbReference type="EMBL" id="CP036272">
    <property type="protein sequence ID" value="QDT62162.1"/>
    <property type="molecule type" value="Genomic_DNA"/>
</dbReference>
<protein>
    <submittedName>
        <fullName evidence="1">Uncharacterized protein</fullName>
    </submittedName>
</protein>
<organism evidence="1 2">
    <name type="scientific">Stieleria bergensis</name>
    <dbReference type="NCBI Taxonomy" id="2528025"/>
    <lineage>
        <taxon>Bacteria</taxon>
        <taxon>Pseudomonadati</taxon>
        <taxon>Planctomycetota</taxon>
        <taxon>Planctomycetia</taxon>
        <taxon>Pirellulales</taxon>
        <taxon>Pirellulaceae</taxon>
        <taxon>Stieleria</taxon>
    </lineage>
</organism>
<sequence length="228" mass="25288">MRHLIMIGSLAITLLAGERSRAQEPAVLAELSNVNQPANVKMVCNEQGCHQLPAGTLMTAKQRDQLIATLVSADKAFADQVSTSYHCEHCDPQETLDAFCLLTVSINPESRVKVDAGKATPVLRTAQWNYFLIKIQNLAGVTAPLSISSDQMLDPKHASDRFRWLESQWIENKALPMTLTGERLEYRVLRVRTDHEGKRAAVCAMDVGQGTADIGFRNDVLLTFHCTR</sequence>
<evidence type="ECO:0000313" key="2">
    <source>
        <dbReference type="Proteomes" id="UP000315003"/>
    </source>
</evidence>
<accession>A0A517T1C3</accession>
<dbReference type="RefSeq" id="WP_145276731.1">
    <property type="nucleotide sequence ID" value="NZ_CP036272.1"/>
</dbReference>
<name>A0A517T1C3_9BACT</name>
<keyword evidence="2" id="KW-1185">Reference proteome</keyword>
<dbReference type="AlphaFoldDB" id="A0A517T1C3"/>
<reference evidence="1 2" key="1">
    <citation type="submission" date="2019-02" db="EMBL/GenBank/DDBJ databases">
        <title>Deep-cultivation of Planctomycetes and their phenomic and genomic characterization uncovers novel biology.</title>
        <authorList>
            <person name="Wiegand S."/>
            <person name="Jogler M."/>
            <person name="Boedeker C."/>
            <person name="Pinto D."/>
            <person name="Vollmers J."/>
            <person name="Rivas-Marin E."/>
            <person name="Kohn T."/>
            <person name="Peeters S.H."/>
            <person name="Heuer A."/>
            <person name="Rast P."/>
            <person name="Oberbeckmann S."/>
            <person name="Bunk B."/>
            <person name="Jeske O."/>
            <person name="Meyerdierks A."/>
            <person name="Storesund J.E."/>
            <person name="Kallscheuer N."/>
            <person name="Luecker S."/>
            <person name="Lage O.M."/>
            <person name="Pohl T."/>
            <person name="Merkel B.J."/>
            <person name="Hornburger P."/>
            <person name="Mueller R.-W."/>
            <person name="Bruemmer F."/>
            <person name="Labrenz M."/>
            <person name="Spormann A.M."/>
            <person name="Op den Camp H."/>
            <person name="Overmann J."/>
            <person name="Amann R."/>
            <person name="Jetten M.S.M."/>
            <person name="Mascher T."/>
            <person name="Medema M.H."/>
            <person name="Devos D.P."/>
            <person name="Kaster A.-K."/>
            <person name="Ovreas L."/>
            <person name="Rohde M."/>
            <person name="Galperin M.Y."/>
            <person name="Jogler C."/>
        </authorList>
    </citation>
    <scope>NUCLEOTIDE SEQUENCE [LARGE SCALE GENOMIC DNA]</scope>
    <source>
        <strain evidence="1 2">SV_7m_r</strain>
    </source>
</reference>
<gene>
    <name evidence="1" type="ORF">SV7mr_47090</name>
</gene>
<proteinExistence type="predicted"/>
<evidence type="ECO:0000313" key="1">
    <source>
        <dbReference type="EMBL" id="QDT62162.1"/>
    </source>
</evidence>